<keyword evidence="2" id="KW-1185">Reference proteome</keyword>
<protein>
    <submittedName>
        <fullName evidence="1">Os05g0418901 protein</fullName>
    </submittedName>
</protein>
<dbReference type="AlphaFoldDB" id="A0A0P0WMI5"/>
<name>A0A0P0WMI5_ORYSJ</name>
<gene>
    <name evidence="1" type="ordered locus">Os05g0418901</name>
    <name evidence="1" type="ORF">OSNPB_050418901</name>
</gene>
<dbReference type="Gramene" id="Os05t0418901-01">
    <property type="protein sequence ID" value="Os05t0418901-01"/>
    <property type="gene ID" value="Os05g0418901"/>
</dbReference>
<sequence length="82" mass="9658">MQVCARRYINNPSYFSARHALSVYICIVYSSDTPFFFSYLTYYLGLIIWCAWKVMQAHITSDLLVYIYTILFAKKGTQYTTL</sequence>
<dbReference type="InParanoid" id="A0A0P0WMI5"/>
<evidence type="ECO:0000313" key="2">
    <source>
        <dbReference type="Proteomes" id="UP000059680"/>
    </source>
</evidence>
<reference evidence="1 2" key="2">
    <citation type="journal article" date="2013" name="Plant Cell Physiol.">
        <title>Rice Annotation Project Database (RAP-DB): an integrative and interactive database for rice genomics.</title>
        <authorList>
            <person name="Sakai H."/>
            <person name="Lee S.S."/>
            <person name="Tanaka T."/>
            <person name="Numa H."/>
            <person name="Kim J."/>
            <person name="Kawahara Y."/>
            <person name="Wakimoto H."/>
            <person name="Yang C.C."/>
            <person name="Iwamoto M."/>
            <person name="Abe T."/>
            <person name="Yamada Y."/>
            <person name="Muto A."/>
            <person name="Inokuchi H."/>
            <person name="Ikemura T."/>
            <person name="Matsumoto T."/>
            <person name="Sasaki T."/>
            <person name="Itoh T."/>
        </authorList>
    </citation>
    <scope>NUCLEOTIDE SEQUENCE [LARGE SCALE GENOMIC DNA]</scope>
    <source>
        <strain evidence="2">cv. Nipponbare</strain>
    </source>
</reference>
<accession>A0A0P0WMI5</accession>
<dbReference type="Proteomes" id="UP000059680">
    <property type="component" value="Chromosome 5"/>
</dbReference>
<evidence type="ECO:0000313" key="1">
    <source>
        <dbReference type="EMBL" id="BAS94058.1"/>
    </source>
</evidence>
<proteinExistence type="predicted"/>
<reference evidence="2" key="1">
    <citation type="journal article" date="2005" name="Nature">
        <title>The map-based sequence of the rice genome.</title>
        <authorList>
            <consortium name="International rice genome sequencing project (IRGSP)"/>
            <person name="Matsumoto T."/>
            <person name="Wu J."/>
            <person name="Kanamori H."/>
            <person name="Katayose Y."/>
            <person name="Fujisawa M."/>
            <person name="Namiki N."/>
            <person name="Mizuno H."/>
            <person name="Yamamoto K."/>
            <person name="Antonio B.A."/>
            <person name="Baba T."/>
            <person name="Sakata K."/>
            <person name="Nagamura Y."/>
            <person name="Aoki H."/>
            <person name="Arikawa K."/>
            <person name="Arita K."/>
            <person name="Bito T."/>
            <person name="Chiden Y."/>
            <person name="Fujitsuka N."/>
            <person name="Fukunaka R."/>
            <person name="Hamada M."/>
            <person name="Harada C."/>
            <person name="Hayashi A."/>
            <person name="Hijishita S."/>
            <person name="Honda M."/>
            <person name="Hosokawa S."/>
            <person name="Ichikawa Y."/>
            <person name="Idonuma A."/>
            <person name="Iijima M."/>
            <person name="Ikeda M."/>
            <person name="Ikeno M."/>
            <person name="Ito K."/>
            <person name="Ito S."/>
            <person name="Ito T."/>
            <person name="Ito Y."/>
            <person name="Ito Y."/>
            <person name="Iwabuchi A."/>
            <person name="Kamiya K."/>
            <person name="Karasawa W."/>
            <person name="Kurita K."/>
            <person name="Katagiri S."/>
            <person name="Kikuta A."/>
            <person name="Kobayashi H."/>
            <person name="Kobayashi N."/>
            <person name="Machita K."/>
            <person name="Maehara T."/>
            <person name="Masukawa M."/>
            <person name="Mizubayashi T."/>
            <person name="Mukai Y."/>
            <person name="Nagasaki H."/>
            <person name="Nagata Y."/>
            <person name="Naito S."/>
            <person name="Nakashima M."/>
            <person name="Nakama Y."/>
            <person name="Nakamichi Y."/>
            <person name="Nakamura M."/>
            <person name="Meguro A."/>
            <person name="Negishi M."/>
            <person name="Ohta I."/>
            <person name="Ohta T."/>
            <person name="Okamoto M."/>
            <person name="Ono N."/>
            <person name="Saji S."/>
            <person name="Sakaguchi M."/>
            <person name="Sakai K."/>
            <person name="Shibata M."/>
            <person name="Shimokawa T."/>
            <person name="Song J."/>
            <person name="Takazaki Y."/>
            <person name="Terasawa K."/>
            <person name="Tsugane M."/>
            <person name="Tsuji K."/>
            <person name="Ueda S."/>
            <person name="Waki K."/>
            <person name="Yamagata H."/>
            <person name="Yamamoto M."/>
            <person name="Yamamoto S."/>
            <person name="Yamane H."/>
            <person name="Yoshiki S."/>
            <person name="Yoshihara R."/>
            <person name="Yukawa K."/>
            <person name="Zhong H."/>
            <person name="Yano M."/>
            <person name="Yuan Q."/>
            <person name="Ouyang S."/>
            <person name="Liu J."/>
            <person name="Jones K.M."/>
            <person name="Gansberger K."/>
            <person name="Moffat K."/>
            <person name="Hill J."/>
            <person name="Bera J."/>
            <person name="Fadrosh D."/>
            <person name="Jin S."/>
            <person name="Johri S."/>
            <person name="Kim M."/>
            <person name="Overton L."/>
            <person name="Reardon M."/>
            <person name="Tsitrin T."/>
            <person name="Vuong H."/>
            <person name="Weaver B."/>
            <person name="Ciecko A."/>
            <person name="Tallon L."/>
            <person name="Jackson J."/>
            <person name="Pai G."/>
            <person name="Aken S.V."/>
            <person name="Utterback T."/>
            <person name="Reidmuller S."/>
            <person name="Feldblyum T."/>
            <person name="Hsiao J."/>
            <person name="Zismann V."/>
            <person name="Iobst S."/>
            <person name="de Vazeille A.R."/>
            <person name="Buell C.R."/>
            <person name="Ying K."/>
            <person name="Li Y."/>
            <person name="Lu T."/>
            <person name="Huang Y."/>
            <person name="Zhao Q."/>
            <person name="Feng Q."/>
            <person name="Zhang L."/>
            <person name="Zhu J."/>
            <person name="Weng Q."/>
            <person name="Mu J."/>
            <person name="Lu Y."/>
            <person name="Fan D."/>
            <person name="Liu Y."/>
            <person name="Guan J."/>
            <person name="Zhang Y."/>
            <person name="Yu S."/>
            <person name="Liu X."/>
            <person name="Zhang Y."/>
            <person name="Hong G."/>
            <person name="Han B."/>
            <person name="Choisne N."/>
            <person name="Demange N."/>
            <person name="Orjeda G."/>
            <person name="Samain S."/>
            <person name="Cattolico L."/>
            <person name="Pelletier E."/>
            <person name="Couloux A."/>
            <person name="Segurens B."/>
            <person name="Wincker P."/>
            <person name="D'Hont A."/>
            <person name="Scarpelli C."/>
            <person name="Weissenbach J."/>
            <person name="Salanoubat M."/>
            <person name="Quetier F."/>
            <person name="Yu Y."/>
            <person name="Kim H.R."/>
            <person name="Rambo T."/>
            <person name="Currie J."/>
            <person name="Collura K."/>
            <person name="Luo M."/>
            <person name="Yang T."/>
            <person name="Ammiraju J.S.S."/>
            <person name="Engler F."/>
            <person name="Soderlund C."/>
            <person name="Wing R.A."/>
            <person name="Palmer L.E."/>
            <person name="de la Bastide M."/>
            <person name="Spiegel L."/>
            <person name="Nascimento L."/>
            <person name="Zutavern T."/>
            <person name="O'Shaughnessy A."/>
            <person name="Dike S."/>
            <person name="Dedhia N."/>
            <person name="Preston R."/>
            <person name="Balija V."/>
            <person name="McCombie W.R."/>
            <person name="Chow T."/>
            <person name="Chen H."/>
            <person name="Chung M."/>
            <person name="Chen C."/>
            <person name="Shaw J."/>
            <person name="Wu H."/>
            <person name="Hsiao K."/>
            <person name="Chao Y."/>
            <person name="Chu M."/>
            <person name="Cheng C."/>
            <person name="Hour A."/>
            <person name="Lee P."/>
            <person name="Lin S."/>
            <person name="Lin Y."/>
            <person name="Liou J."/>
            <person name="Liu S."/>
            <person name="Hsing Y."/>
            <person name="Raghuvanshi S."/>
            <person name="Mohanty A."/>
            <person name="Bharti A.K."/>
            <person name="Gaur A."/>
            <person name="Gupta V."/>
            <person name="Kumar D."/>
            <person name="Ravi V."/>
            <person name="Vij S."/>
            <person name="Kapur A."/>
            <person name="Khurana P."/>
            <person name="Khurana P."/>
            <person name="Khurana J.P."/>
            <person name="Tyagi A.K."/>
            <person name="Gaikwad K."/>
            <person name="Singh A."/>
            <person name="Dalal V."/>
            <person name="Srivastava S."/>
            <person name="Dixit A."/>
            <person name="Pal A.K."/>
            <person name="Ghazi I.A."/>
            <person name="Yadav M."/>
            <person name="Pandit A."/>
            <person name="Bhargava A."/>
            <person name="Sureshbabu K."/>
            <person name="Batra K."/>
            <person name="Sharma T.R."/>
            <person name="Mohapatra T."/>
            <person name="Singh N.K."/>
            <person name="Messing J."/>
            <person name="Nelson A.B."/>
            <person name="Fuks G."/>
            <person name="Kavchok S."/>
            <person name="Keizer G."/>
            <person name="Linton E."/>
            <person name="Llaca V."/>
            <person name="Song R."/>
            <person name="Tanyolac B."/>
            <person name="Young S."/>
            <person name="Ho-Il K."/>
            <person name="Hahn J.H."/>
            <person name="Sangsakoo G."/>
            <person name="Vanavichit A."/>
            <person name="de Mattos Luiz.A.T."/>
            <person name="Zimmer P.D."/>
            <person name="Malone G."/>
            <person name="Dellagostin O."/>
            <person name="de Oliveira A.C."/>
            <person name="Bevan M."/>
            <person name="Bancroft I."/>
            <person name="Minx P."/>
            <person name="Cordum H."/>
            <person name="Wilson R."/>
            <person name="Cheng Z."/>
            <person name="Jin W."/>
            <person name="Jiang J."/>
            <person name="Leong S.A."/>
            <person name="Iwama H."/>
            <person name="Gojobori T."/>
            <person name="Itoh T."/>
            <person name="Niimura Y."/>
            <person name="Fujii Y."/>
            <person name="Habara T."/>
            <person name="Sakai H."/>
            <person name="Sato Y."/>
            <person name="Wilson G."/>
            <person name="Kumar K."/>
            <person name="McCouch S."/>
            <person name="Juretic N."/>
            <person name="Hoen D."/>
            <person name="Wright S."/>
            <person name="Bruskiewich R."/>
            <person name="Bureau T."/>
            <person name="Miyao A."/>
            <person name="Hirochika H."/>
            <person name="Nishikawa T."/>
            <person name="Kadowaki K."/>
            <person name="Sugiura M."/>
            <person name="Burr B."/>
            <person name="Sasaki T."/>
        </authorList>
    </citation>
    <scope>NUCLEOTIDE SEQUENCE [LARGE SCALE GENOMIC DNA]</scope>
    <source>
        <strain evidence="2">cv. Nipponbare</strain>
    </source>
</reference>
<reference evidence="1 2" key="3">
    <citation type="journal article" date="2013" name="Rice">
        <title>Improvement of the Oryza sativa Nipponbare reference genome using next generation sequence and optical map data.</title>
        <authorList>
            <person name="Kawahara Y."/>
            <person name="de la Bastide M."/>
            <person name="Hamilton J.P."/>
            <person name="Kanamori H."/>
            <person name="McCombie W.R."/>
            <person name="Ouyang S."/>
            <person name="Schwartz D.C."/>
            <person name="Tanaka T."/>
            <person name="Wu J."/>
            <person name="Zhou S."/>
            <person name="Childs K.L."/>
            <person name="Davidson R.M."/>
            <person name="Lin H."/>
            <person name="Quesada-Ocampo L."/>
            <person name="Vaillancourt B."/>
            <person name="Sakai H."/>
            <person name="Lee S.S."/>
            <person name="Kim J."/>
            <person name="Numa H."/>
            <person name="Itoh T."/>
            <person name="Buell C.R."/>
            <person name="Matsumoto T."/>
        </authorList>
    </citation>
    <scope>NUCLEOTIDE SEQUENCE [LARGE SCALE GENOMIC DNA]</scope>
    <source>
        <strain evidence="2">cv. Nipponbare</strain>
    </source>
</reference>
<organism evidence="1 2">
    <name type="scientific">Oryza sativa subsp. japonica</name>
    <name type="common">Rice</name>
    <dbReference type="NCBI Taxonomy" id="39947"/>
    <lineage>
        <taxon>Eukaryota</taxon>
        <taxon>Viridiplantae</taxon>
        <taxon>Streptophyta</taxon>
        <taxon>Embryophyta</taxon>
        <taxon>Tracheophyta</taxon>
        <taxon>Spermatophyta</taxon>
        <taxon>Magnoliopsida</taxon>
        <taxon>Liliopsida</taxon>
        <taxon>Poales</taxon>
        <taxon>Poaceae</taxon>
        <taxon>BOP clade</taxon>
        <taxon>Oryzoideae</taxon>
        <taxon>Oryzeae</taxon>
        <taxon>Oryzinae</taxon>
        <taxon>Oryza</taxon>
        <taxon>Oryza sativa</taxon>
    </lineage>
</organism>
<dbReference type="EMBL" id="AP014961">
    <property type="protein sequence ID" value="BAS94058.1"/>
    <property type="molecule type" value="Genomic_DNA"/>
</dbReference>
<dbReference type="PaxDb" id="39947-A0A0P0WMI5"/>